<evidence type="ECO:0000313" key="9">
    <source>
        <dbReference type="Proteomes" id="UP000233556"/>
    </source>
</evidence>
<keyword evidence="9" id="KW-1185">Reference proteome</keyword>
<gene>
    <name evidence="8" type="ORF">llap_21469</name>
</gene>
<evidence type="ECO:0000256" key="5">
    <source>
        <dbReference type="ARBA" id="ARBA00033303"/>
    </source>
</evidence>
<evidence type="ECO:0000256" key="6">
    <source>
        <dbReference type="ARBA" id="ARBA00047132"/>
    </source>
</evidence>
<dbReference type="AlphaFoldDB" id="A0A2I0T371"/>
<evidence type="ECO:0000256" key="2">
    <source>
        <dbReference type="ARBA" id="ARBA00020084"/>
    </source>
</evidence>
<dbReference type="PANTHER" id="PTHR10884:SF14">
    <property type="entry name" value="NADH DEHYDROGENASE [UBIQUINONE] IRON-SULFUR PROTEIN 3, MITOCHONDRIAL"/>
    <property type="match status" value="1"/>
</dbReference>
<comment type="subunit">
    <text evidence="6">Core subunit of respiratory chain NADH dehydrogenase (Complex I) which is composed of 45 different subunits. Interacts with NDUFAF3. Interacts with RAB5IF. Found in subcomplexes containing subunits NDUFS2, MT-ND1 and NDUFA13.</text>
</comment>
<proteinExistence type="inferred from homology"/>
<dbReference type="PANTHER" id="PTHR10884">
    <property type="entry name" value="NADH DEHYDROGENASE UBIQUINONE IRON-SULFUR PROTEIN 3"/>
    <property type="match status" value="1"/>
</dbReference>
<comment type="function">
    <text evidence="3">Core subunit of the mitochondrial membrane respiratory chain NADH dehydrogenase (Complex I) which catalyzes electron transfer from NADH through the respiratory chain, using ubiquinone as an electron acceptor. Essential for the catalytic activity and assembly of complex I.</text>
</comment>
<reference evidence="9" key="2">
    <citation type="submission" date="2017-12" db="EMBL/GenBank/DDBJ databases">
        <title>Genome sequence of the Bar-tailed Godwit (Limosa lapponica baueri).</title>
        <authorList>
            <person name="Lima N.C.B."/>
            <person name="Parody-Merino A.M."/>
            <person name="Battley P.F."/>
            <person name="Fidler A.E."/>
            <person name="Prosdocimi F."/>
        </authorList>
    </citation>
    <scope>NUCLEOTIDE SEQUENCE [LARGE SCALE GENOMIC DNA]</scope>
</reference>
<dbReference type="EMBL" id="KZ521692">
    <property type="protein sequence ID" value="PKU28227.1"/>
    <property type="molecule type" value="Genomic_DNA"/>
</dbReference>
<evidence type="ECO:0000256" key="4">
    <source>
        <dbReference type="ARBA" id="ARBA00031525"/>
    </source>
</evidence>
<organism evidence="8 9">
    <name type="scientific">Limosa lapponica baueri</name>
    <dbReference type="NCBI Taxonomy" id="1758121"/>
    <lineage>
        <taxon>Eukaryota</taxon>
        <taxon>Metazoa</taxon>
        <taxon>Chordata</taxon>
        <taxon>Craniata</taxon>
        <taxon>Vertebrata</taxon>
        <taxon>Euteleostomi</taxon>
        <taxon>Archelosauria</taxon>
        <taxon>Archosauria</taxon>
        <taxon>Dinosauria</taxon>
        <taxon>Saurischia</taxon>
        <taxon>Theropoda</taxon>
        <taxon>Coelurosauria</taxon>
        <taxon>Aves</taxon>
        <taxon>Neognathae</taxon>
        <taxon>Neoaves</taxon>
        <taxon>Charadriiformes</taxon>
        <taxon>Scolopacidae</taxon>
        <taxon>Limosa</taxon>
    </lineage>
</organism>
<comment type="similarity">
    <text evidence="1">Belongs to the complex I 30 kDa subunit family.</text>
</comment>
<name>A0A2I0T371_LIMLA</name>
<reference evidence="9" key="1">
    <citation type="submission" date="2017-11" db="EMBL/GenBank/DDBJ databases">
        <authorList>
            <person name="Lima N.C."/>
            <person name="Parody-Merino A.M."/>
            <person name="Battley P.F."/>
            <person name="Fidler A.E."/>
            <person name="Prosdocimi F."/>
        </authorList>
    </citation>
    <scope>NUCLEOTIDE SEQUENCE [LARGE SCALE GENOMIC DNA]</scope>
</reference>
<dbReference type="Gene3D" id="3.30.460.80">
    <property type="entry name" value="NADH:ubiquinone oxidoreductase, 30kDa subunit"/>
    <property type="match status" value="1"/>
</dbReference>
<sequence>MSSVLTTVRPKNEVEQKQLCAFGEYVAEILPKYIQQVQVTCFNELELLIHPDGIIPVLTFLRDHTNAQFKSLADLTAVDVPSRQYRFEVWDMYGVFFANHPDLRRILTDYGFEGHPFRKDFPLSGYVEVRYDDEVKRVVAEPVELSQEFRKFDLNSPWEAFPAYRAAPEPLKIEAGAKKEDAK</sequence>
<dbReference type="SUPFAM" id="SSF143243">
    <property type="entry name" value="Nqo5-like"/>
    <property type="match status" value="1"/>
</dbReference>
<dbReference type="Pfam" id="PF00329">
    <property type="entry name" value="Complex1_30kDa"/>
    <property type="match status" value="1"/>
</dbReference>
<evidence type="ECO:0000256" key="3">
    <source>
        <dbReference type="ARBA" id="ARBA00024313"/>
    </source>
</evidence>
<dbReference type="Proteomes" id="UP000233556">
    <property type="component" value="Unassembled WGS sequence"/>
</dbReference>
<protein>
    <recommendedName>
        <fullName evidence="2">NADH dehydrogenase [ubiquinone] iron-sulfur protein 3, mitochondrial</fullName>
    </recommendedName>
    <alternativeName>
        <fullName evidence="5">Complex I-30kD</fullName>
    </alternativeName>
    <alternativeName>
        <fullName evidence="4">NADH-ubiquinone oxidoreductase 30 kDa subunit</fullName>
    </alternativeName>
</protein>
<accession>A0A2I0T371</accession>
<feature type="domain" description="NADH:ubiquinone oxidoreductase 30kDa subunit" evidence="7">
    <location>
        <begin position="88"/>
        <end position="126"/>
    </location>
</feature>
<dbReference type="InterPro" id="IPR037232">
    <property type="entry name" value="NADH_quin_OxRdtase_su_C/D-like"/>
</dbReference>
<dbReference type="OrthoDB" id="37721at2759"/>
<dbReference type="InterPro" id="IPR001268">
    <property type="entry name" value="NADH_UbQ_OxRdtase_30kDa_su"/>
</dbReference>
<dbReference type="GO" id="GO:0008137">
    <property type="term" value="F:NADH dehydrogenase (ubiquinone) activity"/>
    <property type="evidence" value="ECO:0007669"/>
    <property type="project" value="InterPro"/>
</dbReference>
<evidence type="ECO:0000259" key="7">
    <source>
        <dbReference type="Pfam" id="PF00329"/>
    </source>
</evidence>
<evidence type="ECO:0000256" key="1">
    <source>
        <dbReference type="ARBA" id="ARBA00007569"/>
    </source>
</evidence>
<evidence type="ECO:0000313" key="8">
    <source>
        <dbReference type="EMBL" id="PKU28227.1"/>
    </source>
</evidence>